<keyword evidence="2 5" id="KW-0371">Homeobox</keyword>
<feature type="domain" description="C2H2-type" evidence="8">
    <location>
        <begin position="269"/>
        <end position="300"/>
    </location>
</feature>
<evidence type="ECO:0000256" key="6">
    <source>
        <dbReference type="SAM" id="MobiDB-lite"/>
    </source>
</evidence>
<dbReference type="InterPro" id="IPR050224">
    <property type="entry name" value="TALE_homeobox"/>
</dbReference>
<dbReference type="SMART" id="SM00389">
    <property type="entry name" value="HOX"/>
    <property type="match status" value="1"/>
</dbReference>
<gene>
    <name evidence="9" type="ORF">TWF106_007053</name>
</gene>
<dbReference type="Pfam" id="PF05920">
    <property type="entry name" value="Homeobox_KN"/>
    <property type="match status" value="1"/>
</dbReference>
<proteinExistence type="predicted"/>
<keyword evidence="1 5" id="KW-0238">DNA-binding</keyword>
<feature type="region of interest" description="Disordered" evidence="6">
    <location>
        <begin position="25"/>
        <end position="68"/>
    </location>
</feature>
<evidence type="ECO:0000256" key="5">
    <source>
        <dbReference type="PROSITE-ProRule" id="PRU00108"/>
    </source>
</evidence>
<dbReference type="InterPro" id="IPR013087">
    <property type="entry name" value="Znf_C2H2_type"/>
</dbReference>
<dbReference type="CDD" id="cd00086">
    <property type="entry name" value="homeodomain"/>
    <property type="match status" value="1"/>
</dbReference>
<evidence type="ECO:0008006" key="11">
    <source>
        <dbReference type="Google" id="ProtNLM"/>
    </source>
</evidence>
<dbReference type="GO" id="GO:0005634">
    <property type="term" value="C:nucleus"/>
    <property type="evidence" value="ECO:0007669"/>
    <property type="project" value="UniProtKB-SubCell"/>
</dbReference>
<evidence type="ECO:0000259" key="8">
    <source>
        <dbReference type="PROSITE" id="PS50157"/>
    </source>
</evidence>
<dbReference type="Pfam" id="PF03221">
    <property type="entry name" value="HTH_Tnp_Tc5"/>
    <property type="match status" value="1"/>
</dbReference>
<dbReference type="GO" id="GO:0006355">
    <property type="term" value="P:regulation of DNA-templated transcription"/>
    <property type="evidence" value="ECO:0007669"/>
    <property type="project" value="InterPro"/>
</dbReference>
<feature type="region of interest" description="Disordered" evidence="6">
    <location>
        <begin position="382"/>
        <end position="405"/>
    </location>
</feature>
<dbReference type="EMBL" id="WIWS01000036">
    <property type="protein sequence ID" value="KAF3219630.1"/>
    <property type="molecule type" value="Genomic_DNA"/>
</dbReference>
<dbReference type="InterPro" id="IPR008422">
    <property type="entry name" value="KN_HD"/>
</dbReference>
<dbReference type="Gene3D" id="1.10.10.60">
    <property type="entry name" value="Homeodomain-like"/>
    <property type="match status" value="1"/>
</dbReference>
<feature type="domain" description="Homeobox" evidence="7">
    <location>
        <begin position="53"/>
        <end position="116"/>
    </location>
</feature>
<sequence>MEAGPNTVPDATYSQWFDSIIDYGQERNVGGTDGDQQLHMQERAEANSQPETTKKSKGRRHLSKGSKQALQKWFMSNIQHPYPSEVEKQSLSKETGLSVRQVADWFANTRRRRKYKTETPSPLIQAKPQSITPSPIPVPSAPVAWESMSPLDRWRNSPPDQEPAPLTAIADAVLNVGTNTQNHIPQDWSFFDSSDSSVGTSVGSFGSSISDTFKSKYDWTRHESTLHLTLEAWVCHGHQGVYIDDKGRKCIFCDVPDPSDSHLEQHNFDKCAKKPESARTFYRKDHLTQHLRSVHNSKRVTAGMAEWKSKLDQINCRCGFCGERFLLWSQRNAHIAEHFTDGVKIKDWKGCRGLDPSISLLVENAMPPYLIGMEAGSFEPFRASQGSRARSDHESSDQEILPPSGTNCFEELTAQLSEYIMTARATGTNISDEDIRREARIITYGDDDPWNQTAADNPQWLEYFKQGHGIASGDGALDLSTQSDFDLCNFTADLDPSFGVLFGFSQTATGYGNLPLNWRTPECLAEITRWRNLTQCNSSYECQDPESGLP</sequence>
<reference evidence="9 10" key="1">
    <citation type="submission" date="2019-06" db="EMBL/GenBank/DDBJ databases">
        <authorList>
            <person name="Palmer J.M."/>
        </authorList>
    </citation>
    <scope>NUCLEOTIDE SEQUENCE [LARGE SCALE GENOMIC DNA]</scope>
    <source>
        <strain evidence="9 10">TWF106</strain>
    </source>
</reference>
<accession>A0A7C8QS27</accession>
<keyword evidence="3 5" id="KW-0539">Nucleus</keyword>
<evidence type="ECO:0000256" key="1">
    <source>
        <dbReference type="ARBA" id="ARBA00023125"/>
    </source>
</evidence>
<feature type="DNA-binding region" description="Homeobox" evidence="5">
    <location>
        <begin position="55"/>
        <end position="117"/>
    </location>
</feature>
<dbReference type="Proteomes" id="UP000472727">
    <property type="component" value="Unassembled WGS sequence"/>
</dbReference>
<dbReference type="PANTHER" id="PTHR11850">
    <property type="entry name" value="HOMEOBOX PROTEIN TRANSCRIPTION FACTORS"/>
    <property type="match status" value="1"/>
</dbReference>
<evidence type="ECO:0000313" key="10">
    <source>
        <dbReference type="Proteomes" id="UP000472727"/>
    </source>
</evidence>
<evidence type="ECO:0000313" key="9">
    <source>
        <dbReference type="EMBL" id="KAF3219630.1"/>
    </source>
</evidence>
<protein>
    <recommendedName>
        <fullName evidence="11">Homeobox domain-containing protein</fullName>
    </recommendedName>
</protein>
<feature type="compositionally biased region" description="Basic residues" evidence="6">
    <location>
        <begin position="55"/>
        <end position="64"/>
    </location>
</feature>
<dbReference type="GO" id="GO:0008270">
    <property type="term" value="F:zinc ion binding"/>
    <property type="evidence" value="ECO:0007669"/>
    <property type="project" value="UniProtKB-KW"/>
</dbReference>
<feature type="region of interest" description="Disordered" evidence="6">
    <location>
        <begin position="113"/>
        <end position="136"/>
    </location>
</feature>
<evidence type="ECO:0000256" key="2">
    <source>
        <dbReference type="ARBA" id="ARBA00023155"/>
    </source>
</evidence>
<comment type="subcellular location">
    <subcellularLocation>
        <location evidence="5">Nucleus</location>
    </subcellularLocation>
</comment>
<name>A0A7C8QS27_ORBOL</name>
<keyword evidence="4" id="KW-0479">Metal-binding</keyword>
<dbReference type="InterPro" id="IPR009057">
    <property type="entry name" value="Homeodomain-like_sf"/>
</dbReference>
<dbReference type="InterPro" id="IPR001356">
    <property type="entry name" value="HD"/>
</dbReference>
<dbReference type="PROSITE" id="PS50071">
    <property type="entry name" value="HOMEOBOX_2"/>
    <property type="match status" value="1"/>
</dbReference>
<evidence type="ECO:0000256" key="3">
    <source>
        <dbReference type="ARBA" id="ARBA00023242"/>
    </source>
</evidence>
<evidence type="ECO:0000259" key="7">
    <source>
        <dbReference type="PROSITE" id="PS50071"/>
    </source>
</evidence>
<dbReference type="SUPFAM" id="SSF46689">
    <property type="entry name" value="Homeodomain-like"/>
    <property type="match status" value="1"/>
</dbReference>
<keyword evidence="4" id="KW-0863">Zinc-finger</keyword>
<comment type="caution">
    <text evidence="9">The sequence shown here is derived from an EMBL/GenBank/DDBJ whole genome shotgun (WGS) entry which is preliminary data.</text>
</comment>
<organism evidence="9 10">
    <name type="scientific">Orbilia oligospora</name>
    <name type="common">Nematode-trapping fungus</name>
    <name type="synonym">Arthrobotrys oligospora</name>
    <dbReference type="NCBI Taxonomy" id="2813651"/>
    <lineage>
        <taxon>Eukaryota</taxon>
        <taxon>Fungi</taxon>
        <taxon>Dikarya</taxon>
        <taxon>Ascomycota</taxon>
        <taxon>Pezizomycotina</taxon>
        <taxon>Orbiliomycetes</taxon>
        <taxon>Orbiliales</taxon>
        <taxon>Orbiliaceae</taxon>
        <taxon>Orbilia</taxon>
    </lineage>
</organism>
<dbReference type="PROSITE" id="PS50157">
    <property type="entry name" value="ZINC_FINGER_C2H2_2"/>
    <property type="match status" value="1"/>
</dbReference>
<dbReference type="InterPro" id="IPR006600">
    <property type="entry name" value="HTH_CenpB_DNA-bd_dom"/>
</dbReference>
<dbReference type="GO" id="GO:0003677">
    <property type="term" value="F:DNA binding"/>
    <property type="evidence" value="ECO:0007669"/>
    <property type="project" value="UniProtKB-UniRule"/>
</dbReference>
<evidence type="ECO:0000256" key="4">
    <source>
        <dbReference type="PROSITE-ProRule" id="PRU00042"/>
    </source>
</evidence>
<dbReference type="AlphaFoldDB" id="A0A7C8QS27"/>
<keyword evidence="4" id="KW-0862">Zinc</keyword>